<dbReference type="AlphaFoldDB" id="A0A5B8XDH7"/>
<feature type="binding site" evidence="6 7">
    <location>
        <position position="13"/>
    </location>
    <ligand>
        <name>Zn(2+)</name>
        <dbReference type="ChEBI" id="CHEBI:29105"/>
    </ligand>
</feature>
<dbReference type="GO" id="GO:0008233">
    <property type="term" value="F:peptidase activity"/>
    <property type="evidence" value="ECO:0007669"/>
    <property type="project" value="UniProtKB-KW"/>
</dbReference>
<gene>
    <name evidence="6" type="primary">clpX</name>
    <name evidence="10" type="ORF">Deia_00577</name>
</gene>
<dbReference type="GO" id="GO:0008270">
    <property type="term" value="F:zinc ion binding"/>
    <property type="evidence" value="ECO:0007669"/>
    <property type="project" value="UniProtKB-UniRule"/>
</dbReference>
<evidence type="ECO:0000256" key="5">
    <source>
        <dbReference type="ARBA" id="ARBA00023186"/>
    </source>
</evidence>
<proteinExistence type="inferred from homology"/>
<dbReference type="SUPFAM" id="SSF52540">
    <property type="entry name" value="P-loop containing nucleoside triphosphate hydrolases"/>
    <property type="match status" value="1"/>
</dbReference>
<reference evidence="10 11" key="1">
    <citation type="journal article" date="2019" name="ISME J.">
        <title>Deianiraea, an extracellular bacterium associated with the ciliate Paramecium, suggests an alternative scenario for the evolution of Rickettsiales.</title>
        <authorList>
            <person name="Castelli M."/>
            <person name="Sabaneyeva E."/>
            <person name="Lanzoni O."/>
            <person name="Lebedeva N."/>
            <person name="Floriano A.M."/>
            <person name="Gaiarsa S."/>
            <person name="Benken K."/>
            <person name="Modeo L."/>
            <person name="Bandi C."/>
            <person name="Potekhin A."/>
            <person name="Sassera D."/>
            <person name="Petroni G."/>
        </authorList>
    </citation>
    <scope>NUCLEOTIDE SEQUENCE [LARGE SCALE GENOMIC DNA]</scope>
    <source>
        <strain evidence="10">CyL4-1</strain>
    </source>
</reference>
<dbReference type="InterPro" id="IPR038366">
    <property type="entry name" value="Znf_CppX_C4_sf"/>
</dbReference>
<dbReference type="EMBL" id="CP029077">
    <property type="protein sequence ID" value="QED23372.1"/>
    <property type="molecule type" value="Genomic_DNA"/>
</dbReference>
<dbReference type="Pfam" id="PF06689">
    <property type="entry name" value="zf-C4_ClpX"/>
    <property type="match status" value="1"/>
</dbReference>
<dbReference type="SMART" id="SM00994">
    <property type="entry name" value="zf-C4_ClpX"/>
    <property type="match status" value="1"/>
</dbReference>
<dbReference type="InterPro" id="IPR050052">
    <property type="entry name" value="ATP-dep_Clp_protease_ClpX"/>
</dbReference>
<dbReference type="Gene3D" id="3.40.50.300">
    <property type="entry name" value="P-loop containing nucleotide triphosphate hydrolases"/>
    <property type="match status" value="1"/>
</dbReference>
<evidence type="ECO:0000256" key="4">
    <source>
        <dbReference type="ARBA" id="ARBA00022840"/>
    </source>
</evidence>
<evidence type="ECO:0000313" key="10">
    <source>
        <dbReference type="EMBL" id="QED23372.1"/>
    </source>
</evidence>
<dbReference type="SMART" id="SM01086">
    <property type="entry name" value="ClpB_D2-small"/>
    <property type="match status" value="1"/>
</dbReference>
<dbReference type="InterPro" id="IPR003959">
    <property type="entry name" value="ATPase_AAA_core"/>
</dbReference>
<feature type="binding site" evidence="6">
    <location>
        <begin position="127"/>
        <end position="134"/>
    </location>
    <ligand>
        <name>ATP</name>
        <dbReference type="ChEBI" id="CHEBI:30616"/>
    </ligand>
</feature>
<dbReference type="InterPro" id="IPR003593">
    <property type="entry name" value="AAA+_ATPase"/>
</dbReference>
<dbReference type="PANTHER" id="PTHR48102">
    <property type="entry name" value="ATP-DEPENDENT CLP PROTEASE ATP-BINDING SUBUNIT CLPX-LIKE, MITOCHONDRIAL-RELATED"/>
    <property type="match status" value="1"/>
</dbReference>
<dbReference type="GO" id="GO:0140662">
    <property type="term" value="F:ATP-dependent protein folding chaperone"/>
    <property type="evidence" value="ECO:0007669"/>
    <property type="project" value="InterPro"/>
</dbReference>
<dbReference type="GO" id="GO:0005524">
    <property type="term" value="F:ATP binding"/>
    <property type="evidence" value="ECO:0007669"/>
    <property type="project" value="UniProtKB-UniRule"/>
</dbReference>
<feature type="region of interest" description="Disordered" evidence="8">
    <location>
        <begin position="427"/>
        <end position="458"/>
    </location>
</feature>
<dbReference type="InterPro" id="IPR010603">
    <property type="entry name" value="Znf_CppX_C4"/>
</dbReference>
<keyword evidence="4 6" id="KW-0067">ATP-binding</keyword>
<dbReference type="InterPro" id="IPR019489">
    <property type="entry name" value="Clp_ATPase_C"/>
</dbReference>
<dbReference type="InterPro" id="IPR059188">
    <property type="entry name" value="Znf_CLPX-like"/>
</dbReference>
<evidence type="ECO:0000256" key="7">
    <source>
        <dbReference type="PROSITE-ProRule" id="PRU01250"/>
    </source>
</evidence>
<evidence type="ECO:0000256" key="3">
    <source>
        <dbReference type="ARBA" id="ARBA00022833"/>
    </source>
</evidence>
<dbReference type="Gene3D" id="1.10.8.60">
    <property type="match status" value="1"/>
</dbReference>
<dbReference type="OrthoDB" id="9804062at2"/>
<feature type="binding site" evidence="6 7">
    <location>
        <position position="38"/>
    </location>
    <ligand>
        <name>Zn(2+)</name>
        <dbReference type="ChEBI" id="CHEBI:29105"/>
    </ligand>
</feature>
<comment type="subunit">
    <text evidence="6">Component of the ClpX-ClpP complex. Forms a hexameric ring that, in the presence of ATP, binds to fourteen ClpP subunits assembled into a disk-like structure with a central cavity, resembling the structure of eukaryotic proteasomes.</text>
</comment>
<protein>
    <recommendedName>
        <fullName evidence="6">ATP-dependent Clp protease ATP-binding subunit ClpX</fullName>
    </recommendedName>
</protein>
<dbReference type="CDD" id="cd19497">
    <property type="entry name" value="RecA-like_ClpX"/>
    <property type="match status" value="1"/>
</dbReference>
<dbReference type="NCBIfam" id="TIGR00382">
    <property type="entry name" value="clpX"/>
    <property type="match status" value="1"/>
</dbReference>
<evidence type="ECO:0000256" key="1">
    <source>
        <dbReference type="ARBA" id="ARBA00022723"/>
    </source>
</evidence>
<dbReference type="GO" id="GO:0051603">
    <property type="term" value="P:proteolysis involved in protein catabolic process"/>
    <property type="evidence" value="ECO:0007669"/>
    <property type="project" value="TreeGrafter"/>
</dbReference>
<dbReference type="FunFam" id="3.40.50.300:FF:000005">
    <property type="entry name" value="ATP-dependent Clp protease ATP-binding subunit ClpX"/>
    <property type="match status" value="1"/>
</dbReference>
<dbReference type="InterPro" id="IPR027417">
    <property type="entry name" value="P-loop_NTPase"/>
</dbReference>
<feature type="compositionally biased region" description="Basic and acidic residues" evidence="8">
    <location>
        <begin position="434"/>
        <end position="458"/>
    </location>
</feature>
<dbReference type="NCBIfam" id="NF003745">
    <property type="entry name" value="PRK05342.1"/>
    <property type="match status" value="1"/>
</dbReference>
<evidence type="ECO:0000256" key="6">
    <source>
        <dbReference type="HAMAP-Rule" id="MF_00175"/>
    </source>
</evidence>
<evidence type="ECO:0000259" key="9">
    <source>
        <dbReference type="PROSITE" id="PS51902"/>
    </source>
</evidence>
<dbReference type="InterPro" id="IPR004487">
    <property type="entry name" value="Clp_protease_ATP-bd_su_ClpX"/>
</dbReference>
<feature type="binding site" evidence="6 7">
    <location>
        <position position="35"/>
    </location>
    <ligand>
        <name>Zn(2+)</name>
        <dbReference type="ChEBI" id="CHEBI:29105"/>
    </ligand>
</feature>
<dbReference type="RefSeq" id="WP_146820648.1">
    <property type="nucleotide sequence ID" value="NZ_CP029077.1"/>
</dbReference>
<dbReference type="PANTHER" id="PTHR48102:SF7">
    <property type="entry name" value="ATP-DEPENDENT CLP PROTEASE ATP-BINDING SUBUNIT CLPX-LIKE, MITOCHONDRIAL"/>
    <property type="match status" value="1"/>
</dbReference>
<keyword evidence="11" id="KW-1185">Reference proteome</keyword>
<dbReference type="SUPFAM" id="SSF57716">
    <property type="entry name" value="Glucocorticoid receptor-like (DNA-binding domain)"/>
    <property type="match status" value="1"/>
</dbReference>
<dbReference type="GO" id="GO:0009376">
    <property type="term" value="C:HslUV protease complex"/>
    <property type="evidence" value="ECO:0007669"/>
    <property type="project" value="TreeGrafter"/>
</dbReference>
<keyword evidence="10" id="KW-0645">Protease</keyword>
<evidence type="ECO:0000256" key="2">
    <source>
        <dbReference type="ARBA" id="ARBA00022741"/>
    </source>
</evidence>
<keyword evidence="5 6" id="KW-0143">Chaperone</keyword>
<dbReference type="Gene3D" id="6.20.220.10">
    <property type="entry name" value="ClpX chaperone, C4-type zinc finger domain"/>
    <property type="match status" value="1"/>
</dbReference>
<dbReference type="GO" id="GO:0051301">
    <property type="term" value="P:cell division"/>
    <property type="evidence" value="ECO:0007669"/>
    <property type="project" value="TreeGrafter"/>
</dbReference>
<dbReference type="GO" id="GO:0051082">
    <property type="term" value="F:unfolded protein binding"/>
    <property type="evidence" value="ECO:0007669"/>
    <property type="project" value="UniProtKB-UniRule"/>
</dbReference>
<dbReference type="SMART" id="SM00382">
    <property type="entry name" value="AAA"/>
    <property type="match status" value="1"/>
</dbReference>
<dbReference type="FunFam" id="1.10.8.60:FF:000002">
    <property type="entry name" value="ATP-dependent Clp protease ATP-binding subunit ClpX"/>
    <property type="match status" value="1"/>
</dbReference>
<comment type="function">
    <text evidence="6">ATP-dependent specificity component of the Clp protease. It directs the protease to specific substrates. Can perform chaperone functions in the absence of ClpP.</text>
</comment>
<dbReference type="PROSITE" id="PS51902">
    <property type="entry name" value="CLPX_ZB"/>
    <property type="match status" value="1"/>
</dbReference>
<name>A0A5B8XDH7_9RICK</name>
<dbReference type="Proteomes" id="UP000321934">
    <property type="component" value="Chromosome"/>
</dbReference>
<organism evidence="10 11">
    <name type="scientific">Candidatus Deianiraea vastatrix</name>
    <dbReference type="NCBI Taxonomy" id="2163644"/>
    <lineage>
        <taxon>Bacteria</taxon>
        <taxon>Pseudomonadati</taxon>
        <taxon>Pseudomonadota</taxon>
        <taxon>Alphaproteobacteria</taxon>
        <taxon>Rickettsiales</taxon>
        <taxon>Candidatus Deianiraeaceae</taxon>
        <taxon>Candidatus Deianiraea</taxon>
    </lineage>
</organism>
<dbReference type="HAMAP" id="MF_00175">
    <property type="entry name" value="ClpX"/>
    <property type="match status" value="1"/>
</dbReference>
<keyword evidence="10" id="KW-0378">Hydrolase</keyword>
<keyword evidence="1 6" id="KW-0479">Metal-binding</keyword>
<dbReference type="Pfam" id="PF07724">
    <property type="entry name" value="AAA_2"/>
    <property type="match status" value="1"/>
</dbReference>
<dbReference type="InterPro" id="IPR046425">
    <property type="entry name" value="ClpX_bact"/>
</dbReference>
<evidence type="ECO:0000313" key="11">
    <source>
        <dbReference type="Proteomes" id="UP000321934"/>
    </source>
</evidence>
<accession>A0A5B8XDH7</accession>
<dbReference type="GO" id="GO:0046983">
    <property type="term" value="F:protein dimerization activity"/>
    <property type="evidence" value="ECO:0007669"/>
    <property type="project" value="UniProtKB-UniRule"/>
</dbReference>
<evidence type="ECO:0000256" key="8">
    <source>
        <dbReference type="SAM" id="MobiDB-lite"/>
    </source>
</evidence>
<comment type="similarity">
    <text evidence="6 7">Belongs to the ClpX chaperone family.</text>
</comment>
<sequence>MSDLKKPSAILYCSFCGKSQKDVVKLIAGPNVFICNECVDLCHEIIKEEAEKSLVKSGDKIEIPTPEKMKSMLDEYIIGQDDAKKVVTVAVYNHYKRITMSMQENSQFSSDIRDVKVSKSNVLVVGPTGTGKTLIAQTVAKIINVPFAISDATTLTEAGYVGEDVENVVVKLLQNADYDIQKTEKGIIYIDEIDKIARKSDGPSITRDVSGEGVQQALLKIVEGTVVSVPPQGGRKHPNQEFTQVNTENILFIVGGAFAGIEKTVAARVTKNSSIGFGATVLNKDDMDITSVMKSVEVEDIIKYGMIPEFIGRFPVIVSLLDLTEEDLVRVLSEPKNALIKQYKKLFAIDKVELTFTHESLIEIAKLAKERKTGARGLRSIIENSLRNAMYTVPSKKDISEVVVERETILGHSEPRMILKNTVLKTVNSSGSKSETKAKKSSDSDDISPSEKKMKKID</sequence>
<keyword evidence="2 6" id="KW-0547">Nucleotide-binding</keyword>
<feature type="domain" description="ClpX-type ZB" evidence="9">
    <location>
        <begin position="1"/>
        <end position="54"/>
    </location>
</feature>
<feature type="binding site" evidence="6 7">
    <location>
        <position position="16"/>
    </location>
    <ligand>
        <name>Zn(2+)</name>
        <dbReference type="ChEBI" id="CHEBI:29105"/>
    </ligand>
</feature>
<dbReference type="Pfam" id="PF10431">
    <property type="entry name" value="ClpB_D2-small"/>
    <property type="match status" value="1"/>
</dbReference>
<dbReference type="GO" id="GO:0016887">
    <property type="term" value="F:ATP hydrolysis activity"/>
    <property type="evidence" value="ECO:0007669"/>
    <property type="project" value="InterPro"/>
</dbReference>
<keyword evidence="3 6" id="KW-0862">Zinc</keyword>